<name>A0AAC8QHK1_9BACT</name>
<dbReference type="AlphaFoldDB" id="A0AAC8QHK1"/>
<reference evidence="2 3" key="1">
    <citation type="submission" date="2015-05" db="EMBL/GenBank/DDBJ databases">
        <title>Genome assembly of Archangium gephyra DSM 2261.</title>
        <authorList>
            <person name="Sharma G."/>
            <person name="Subramanian S."/>
        </authorList>
    </citation>
    <scope>NUCLEOTIDE SEQUENCE [LARGE SCALE GENOMIC DNA]</scope>
    <source>
        <strain evidence="2 3">DSM 2261</strain>
    </source>
</reference>
<proteinExistence type="predicted"/>
<evidence type="ECO:0000313" key="2">
    <source>
        <dbReference type="EMBL" id="AKJ07852.1"/>
    </source>
</evidence>
<evidence type="ECO:0000313" key="3">
    <source>
        <dbReference type="Proteomes" id="UP000035579"/>
    </source>
</evidence>
<sequence length="100" mass="11254">MPAYNPLESLDSHKVRGPRAPHPGLTFLQKGGWITPERMTGTDTRGDARTSFRRCTPPLSRRRREHAAGSEPPCPRRREWRLLVALQVTTDEVLLGSQPA</sequence>
<organism evidence="2 3">
    <name type="scientific">Archangium gephyra</name>
    <dbReference type="NCBI Taxonomy" id="48"/>
    <lineage>
        <taxon>Bacteria</taxon>
        <taxon>Pseudomonadati</taxon>
        <taxon>Myxococcota</taxon>
        <taxon>Myxococcia</taxon>
        <taxon>Myxococcales</taxon>
        <taxon>Cystobacterineae</taxon>
        <taxon>Archangiaceae</taxon>
        <taxon>Archangium</taxon>
    </lineage>
</organism>
<dbReference type="Proteomes" id="UP000035579">
    <property type="component" value="Chromosome"/>
</dbReference>
<dbReference type="EMBL" id="CP011509">
    <property type="protein sequence ID" value="AKJ07852.1"/>
    <property type="molecule type" value="Genomic_DNA"/>
</dbReference>
<gene>
    <name evidence="2" type="ORF">AA314_09478</name>
</gene>
<feature type="region of interest" description="Disordered" evidence="1">
    <location>
        <begin position="1"/>
        <end position="75"/>
    </location>
</feature>
<accession>A0AAC8QHK1</accession>
<protein>
    <submittedName>
        <fullName evidence="2">Uncharacterized protein</fullName>
    </submittedName>
</protein>
<evidence type="ECO:0000256" key="1">
    <source>
        <dbReference type="SAM" id="MobiDB-lite"/>
    </source>
</evidence>
<dbReference type="KEGG" id="age:AA314_09478"/>